<gene>
    <name evidence="1" type="ORF">Gasu_60280</name>
</gene>
<keyword evidence="2" id="KW-1185">Reference proteome</keyword>
<dbReference type="GeneID" id="17085332"/>
<proteinExistence type="predicted"/>
<evidence type="ECO:0000313" key="2">
    <source>
        <dbReference type="Proteomes" id="UP000030680"/>
    </source>
</evidence>
<evidence type="ECO:0000313" key="1">
    <source>
        <dbReference type="EMBL" id="EME26354.1"/>
    </source>
</evidence>
<dbReference type="EMBL" id="KB454552">
    <property type="protein sequence ID" value="EME26354.1"/>
    <property type="molecule type" value="Genomic_DNA"/>
</dbReference>
<name>M2XSH4_GALSU</name>
<protein>
    <submittedName>
        <fullName evidence="1">Uncharacterized protein</fullName>
    </submittedName>
</protein>
<sequence length="118" mass="13529">MNECEEKEPHLERRLFSLNIGNQVTVPVLFLTTLEAQNISFEKVSSVVLTWSQSHLEALLNVDRSLVEAGVTCFQIDGFQVRLWVENEELGGYQGWFRSSDRIQVNPTSRKRLVVLAH</sequence>
<dbReference type="OrthoDB" id="10327362at2759"/>
<accession>M2XSH4</accession>
<dbReference type="RefSeq" id="XP_005702874.1">
    <property type="nucleotide sequence ID" value="XM_005702817.1"/>
</dbReference>
<dbReference type="Proteomes" id="UP000030680">
    <property type="component" value="Unassembled WGS sequence"/>
</dbReference>
<dbReference type="Gramene" id="EME26354">
    <property type="protein sequence ID" value="EME26354"/>
    <property type="gene ID" value="Gasu_60280"/>
</dbReference>
<dbReference type="AlphaFoldDB" id="M2XSH4"/>
<reference evidence="2" key="1">
    <citation type="journal article" date="2013" name="Science">
        <title>Gene transfer from bacteria and archaea facilitated evolution of an extremophilic eukaryote.</title>
        <authorList>
            <person name="Schonknecht G."/>
            <person name="Chen W.H."/>
            <person name="Ternes C.M."/>
            <person name="Barbier G.G."/>
            <person name="Shrestha R.P."/>
            <person name="Stanke M."/>
            <person name="Brautigam A."/>
            <person name="Baker B.J."/>
            <person name="Banfield J.F."/>
            <person name="Garavito R.M."/>
            <person name="Carr K."/>
            <person name="Wilkerson C."/>
            <person name="Rensing S.A."/>
            <person name="Gagneul D."/>
            <person name="Dickenson N.E."/>
            <person name="Oesterhelt C."/>
            <person name="Lercher M.J."/>
            <person name="Weber A.P."/>
        </authorList>
    </citation>
    <scope>NUCLEOTIDE SEQUENCE [LARGE SCALE GENOMIC DNA]</scope>
    <source>
        <strain evidence="2">074W</strain>
    </source>
</reference>
<organism evidence="1 2">
    <name type="scientific">Galdieria sulphuraria</name>
    <name type="common">Red alga</name>
    <dbReference type="NCBI Taxonomy" id="130081"/>
    <lineage>
        <taxon>Eukaryota</taxon>
        <taxon>Rhodophyta</taxon>
        <taxon>Bangiophyceae</taxon>
        <taxon>Galdieriales</taxon>
        <taxon>Galdieriaceae</taxon>
        <taxon>Galdieria</taxon>
    </lineage>
</organism>
<dbReference type="KEGG" id="gsl:Gasu_60280"/>